<accession>A0A3Q7HJ09</accession>
<dbReference type="Proteomes" id="UP000004994">
    <property type="component" value="Chromosome 8"/>
</dbReference>
<evidence type="ECO:0008006" key="3">
    <source>
        <dbReference type="Google" id="ProtNLM"/>
    </source>
</evidence>
<dbReference type="AlphaFoldDB" id="A0A3Q7HJ09"/>
<reference evidence="1" key="1">
    <citation type="journal article" date="2012" name="Nature">
        <title>The tomato genome sequence provides insights into fleshy fruit evolution.</title>
        <authorList>
            <consortium name="Tomato Genome Consortium"/>
        </authorList>
    </citation>
    <scope>NUCLEOTIDE SEQUENCE [LARGE SCALE GENOMIC DNA]</scope>
    <source>
        <strain evidence="1">cv. Heinz 1706</strain>
    </source>
</reference>
<dbReference type="InParanoid" id="A0A3Q7HJ09"/>
<sequence>MSISLPLFIGHEQAKLFLLLANHCSIDIRLKFNQRPCSAPKFAIQELIEVCSKQTNNNLTTCHFKIQKLKQELSKSFAMKDLGPARQILGMQIVRDRKAKKLVLSQEKYIQKVFRRLSMDKTKPILYGYTDSNMAVMLILASLLQDTWLRGAVSWQSRLQKCVALSTREAELIAVVEACKELLWMKIFLGELCCAQERFYALLIQGSVQLSICTVNTICTKCKVYHKHDTFKRGSLIKLSSCKHYYEVFITTNLALVKGLHQSKLQLANIKSDH</sequence>
<keyword evidence="2" id="KW-1185">Reference proteome</keyword>
<dbReference type="STRING" id="4081.A0A3Q7HJ09"/>
<organism evidence="1">
    <name type="scientific">Solanum lycopersicum</name>
    <name type="common">Tomato</name>
    <name type="synonym">Lycopersicon esculentum</name>
    <dbReference type="NCBI Taxonomy" id="4081"/>
    <lineage>
        <taxon>Eukaryota</taxon>
        <taxon>Viridiplantae</taxon>
        <taxon>Streptophyta</taxon>
        <taxon>Embryophyta</taxon>
        <taxon>Tracheophyta</taxon>
        <taxon>Spermatophyta</taxon>
        <taxon>Magnoliopsida</taxon>
        <taxon>eudicotyledons</taxon>
        <taxon>Gunneridae</taxon>
        <taxon>Pentapetalae</taxon>
        <taxon>asterids</taxon>
        <taxon>lamiids</taxon>
        <taxon>Solanales</taxon>
        <taxon>Solanaceae</taxon>
        <taxon>Solanoideae</taxon>
        <taxon>Solaneae</taxon>
        <taxon>Solanum</taxon>
        <taxon>Solanum subgen. Lycopersicon</taxon>
    </lineage>
</organism>
<name>A0A3Q7HJ09_SOLLC</name>
<reference evidence="1" key="2">
    <citation type="submission" date="2019-01" db="UniProtKB">
        <authorList>
            <consortium name="EnsemblPlants"/>
        </authorList>
    </citation>
    <scope>IDENTIFICATION</scope>
    <source>
        <strain evidence="1">cv. Heinz 1706</strain>
    </source>
</reference>
<dbReference type="EnsemblPlants" id="Solyc08g014373.1.1">
    <property type="protein sequence ID" value="Solyc08g014373.1.1"/>
    <property type="gene ID" value="Solyc08g014373.1"/>
</dbReference>
<evidence type="ECO:0000313" key="1">
    <source>
        <dbReference type="EnsemblPlants" id="Solyc08g014373.1.1"/>
    </source>
</evidence>
<protein>
    <recommendedName>
        <fullName evidence="3">Reverse transcriptase Ty1/copia-type domain-containing protein</fullName>
    </recommendedName>
</protein>
<proteinExistence type="predicted"/>
<evidence type="ECO:0000313" key="2">
    <source>
        <dbReference type="Proteomes" id="UP000004994"/>
    </source>
</evidence>
<dbReference type="Gramene" id="Solyc08g014373.1.1">
    <property type="protein sequence ID" value="Solyc08g014373.1.1"/>
    <property type="gene ID" value="Solyc08g014373.1"/>
</dbReference>